<dbReference type="RefSeq" id="WP_010599021.1">
    <property type="nucleotide sequence ID" value="NZ_JAPJUH010000004.1"/>
</dbReference>
<reference evidence="1" key="1">
    <citation type="submission" date="2022-11" db="EMBL/GenBank/DDBJ databases">
        <authorList>
            <person name="Graham C."/>
            <person name="Newman J.D."/>
        </authorList>
    </citation>
    <scope>NUCLEOTIDE SEQUENCE</scope>
    <source>
        <strain evidence="1">DSM 19486</strain>
    </source>
</reference>
<sequence length="100" mass="11273">MKFIGFKYVLILCLAIALFLKLGSVLSYLSYASVDIENVSSNDDATEKEEKKVETEYFAQDFLMIDNAVSVFEMPAKVVIPNHFNKLSYFPEVLTPPPSV</sequence>
<evidence type="ECO:0000313" key="2">
    <source>
        <dbReference type="Proteomes" id="UP001142592"/>
    </source>
</evidence>
<dbReference type="EMBL" id="JAPJUH010000004">
    <property type="protein sequence ID" value="MCX3265749.1"/>
    <property type="molecule type" value="Genomic_DNA"/>
</dbReference>
<dbReference type="AlphaFoldDB" id="A0A9X3DE34"/>
<evidence type="ECO:0000313" key="1">
    <source>
        <dbReference type="EMBL" id="MCX3265749.1"/>
    </source>
</evidence>
<accession>A0A9X3DE34</accession>
<keyword evidence="2" id="KW-1185">Reference proteome</keyword>
<gene>
    <name evidence="1" type="ORF">OQZ29_13410</name>
</gene>
<comment type="caution">
    <text evidence="1">The sequence shown here is derived from an EMBL/GenBank/DDBJ whole genome shotgun (WGS) entry which is preliminary data.</text>
</comment>
<proteinExistence type="predicted"/>
<protein>
    <submittedName>
        <fullName evidence="1">Uncharacterized protein</fullName>
    </submittedName>
</protein>
<dbReference type="Proteomes" id="UP001142592">
    <property type="component" value="Unassembled WGS sequence"/>
</dbReference>
<name>A0A9X3DE34_9SPHI</name>
<organism evidence="1 2">
    <name type="scientific">Pedobacter agri</name>
    <dbReference type="NCBI Taxonomy" id="454586"/>
    <lineage>
        <taxon>Bacteria</taxon>
        <taxon>Pseudomonadati</taxon>
        <taxon>Bacteroidota</taxon>
        <taxon>Sphingobacteriia</taxon>
        <taxon>Sphingobacteriales</taxon>
        <taxon>Sphingobacteriaceae</taxon>
        <taxon>Pedobacter</taxon>
    </lineage>
</organism>